<dbReference type="NCBIfam" id="NF005970">
    <property type="entry name" value="PRK08057.1-4"/>
    <property type="match status" value="1"/>
</dbReference>
<proteinExistence type="predicted"/>
<dbReference type="PROSITE" id="PS51014">
    <property type="entry name" value="COBK_CBIJ"/>
    <property type="match status" value="1"/>
</dbReference>
<dbReference type="RefSeq" id="WP_055275497.1">
    <property type="nucleotide sequence ID" value="NZ_CYYT01000017.1"/>
</dbReference>
<evidence type="ECO:0000313" key="5">
    <source>
        <dbReference type="Proteomes" id="UP000095558"/>
    </source>
</evidence>
<dbReference type="NCBIfam" id="TIGR00715">
    <property type="entry name" value="precor6x_red"/>
    <property type="match status" value="1"/>
</dbReference>
<sequence>MIGFVLGTGEGREILSHINKYTDEIVVSTATEYGYEIYKDFKAKHFNYKPLNEEEFKELINKFGITVFVDASHPYASEVSKTLIKVCKEMKIDYIRYERKSFFHNLSKNNIKKEESVENIIFVETYEELQEVFKSIDGNILNTTGSNNALKIENLKGENNRMIHRILPSPKVISKLLDNGISMDNIIAIKGPFGFEINNGIIKEYKIKALITKDSGEEGGMKEKIDSALLNDVKIIVIKRPNMSYGIEFNDIKEMLNFIVLNNI</sequence>
<evidence type="ECO:0000256" key="2">
    <source>
        <dbReference type="ARBA" id="ARBA00022573"/>
    </source>
</evidence>
<gene>
    <name evidence="4" type="primary">cobK</name>
    <name evidence="4" type="ORF">ERS852470_00741</name>
</gene>
<accession>A0A174ETL5</accession>
<reference evidence="4 5" key="1">
    <citation type="submission" date="2015-09" db="EMBL/GenBank/DDBJ databases">
        <authorList>
            <consortium name="Pathogen Informatics"/>
        </authorList>
    </citation>
    <scope>NUCLEOTIDE SEQUENCE [LARGE SCALE GENOMIC DNA]</scope>
    <source>
        <strain evidence="4 5">2789STDY5834855</strain>
    </source>
</reference>
<dbReference type="EC" id="1.3.1.54" evidence="4"/>
<dbReference type="GO" id="GO:0016994">
    <property type="term" value="F:precorrin-6A reductase activity"/>
    <property type="evidence" value="ECO:0007669"/>
    <property type="project" value="UniProtKB-EC"/>
</dbReference>
<organism evidence="4 5">
    <name type="scientific">Clostridium disporicum</name>
    <dbReference type="NCBI Taxonomy" id="84024"/>
    <lineage>
        <taxon>Bacteria</taxon>
        <taxon>Bacillati</taxon>
        <taxon>Bacillota</taxon>
        <taxon>Clostridia</taxon>
        <taxon>Eubacteriales</taxon>
        <taxon>Clostridiaceae</taxon>
        <taxon>Clostridium</taxon>
    </lineage>
</organism>
<protein>
    <submittedName>
        <fullName evidence="4">Cobalt-precorrin-6x reductase</fullName>
        <ecNumber evidence="4">1.3.1.54</ecNumber>
    </submittedName>
</protein>
<evidence type="ECO:0000256" key="3">
    <source>
        <dbReference type="ARBA" id="ARBA00023002"/>
    </source>
</evidence>
<dbReference type="Pfam" id="PF02571">
    <property type="entry name" value="CbiJ"/>
    <property type="match status" value="1"/>
</dbReference>
<dbReference type="GO" id="GO:0009236">
    <property type="term" value="P:cobalamin biosynthetic process"/>
    <property type="evidence" value="ECO:0007669"/>
    <property type="project" value="UniProtKB-UniPathway"/>
</dbReference>
<keyword evidence="2" id="KW-0169">Cobalamin biosynthesis</keyword>
<evidence type="ECO:0000256" key="1">
    <source>
        <dbReference type="ARBA" id="ARBA00004953"/>
    </source>
</evidence>
<evidence type="ECO:0000313" key="4">
    <source>
        <dbReference type="EMBL" id="CUN79741.1"/>
    </source>
</evidence>
<comment type="pathway">
    <text evidence="1">Cofactor biosynthesis; adenosylcobalamin biosynthesis.</text>
</comment>
<dbReference type="PANTHER" id="PTHR36925">
    <property type="entry name" value="COBALT-PRECORRIN-6A REDUCTASE"/>
    <property type="match status" value="1"/>
</dbReference>
<dbReference type="Proteomes" id="UP000095558">
    <property type="component" value="Unassembled WGS sequence"/>
</dbReference>
<dbReference type="PANTHER" id="PTHR36925:SF1">
    <property type="entry name" value="COBALT-PRECORRIN-6A REDUCTASE"/>
    <property type="match status" value="1"/>
</dbReference>
<name>A0A174ETL5_9CLOT</name>
<dbReference type="UniPathway" id="UPA00148"/>
<dbReference type="AlphaFoldDB" id="A0A174ETL5"/>
<dbReference type="OrthoDB" id="9780707at2"/>
<dbReference type="InterPro" id="IPR003723">
    <property type="entry name" value="Precorrin-6x_reduct"/>
</dbReference>
<keyword evidence="3 4" id="KW-0560">Oxidoreductase</keyword>
<dbReference type="EMBL" id="CYZV01000006">
    <property type="protein sequence ID" value="CUN79741.1"/>
    <property type="molecule type" value="Genomic_DNA"/>
</dbReference>